<dbReference type="PANTHER" id="PTHR10543:SF138">
    <property type="entry name" value="CAROTENOID OXYGENASE"/>
    <property type="match status" value="1"/>
</dbReference>
<feature type="compositionally biased region" description="Low complexity" evidence="5">
    <location>
        <begin position="539"/>
        <end position="566"/>
    </location>
</feature>
<keyword evidence="7" id="KW-1185">Reference proteome</keyword>
<keyword evidence="3" id="KW-0479">Metal-binding</keyword>
<evidence type="ECO:0000256" key="3">
    <source>
        <dbReference type="ARBA" id="ARBA00022723"/>
    </source>
</evidence>
<feature type="compositionally biased region" description="Low complexity" evidence="5">
    <location>
        <begin position="573"/>
        <end position="586"/>
    </location>
</feature>
<feature type="compositionally biased region" description="Low complexity" evidence="5">
    <location>
        <begin position="201"/>
        <end position="222"/>
    </location>
</feature>
<evidence type="ECO:0000313" key="6">
    <source>
        <dbReference type="EMBL" id="GFR45279.1"/>
    </source>
</evidence>
<protein>
    <submittedName>
        <fullName evidence="6">Uncharacterized protein</fullName>
    </submittedName>
</protein>
<comment type="caution">
    <text evidence="6">The sequence shown here is derived from an EMBL/GenBank/DDBJ whole genome shotgun (WGS) entry which is preliminary data.</text>
</comment>
<feature type="region of interest" description="Disordered" evidence="5">
    <location>
        <begin position="442"/>
        <end position="468"/>
    </location>
</feature>
<evidence type="ECO:0000256" key="4">
    <source>
        <dbReference type="ARBA" id="ARBA00023004"/>
    </source>
</evidence>
<feature type="region of interest" description="Disordered" evidence="5">
    <location>
        <begin position="185"/>
        <end position="265"/>
    </location>
</feature>
<dbReference type="EMBL" id="BMAR01000009">
    <property type="protein sequence ID" value="GFR45279.1"/>
    <property type="molecule type" value="Genomic_DNA"/>
</dbReference>
<organism evidence="6 7">
    <name type="scientific">Astrephomene gubernaculifera</name>
    <dbReference type="NCBI Taxonomy" id="47775"/>
    <lineage>
        <taxon>Eukaryota</taxon>
        <taxon>Viridiplantae</taxon>
        <taxon>Chlorophyta</taxon>
        <taxon>core chlorophytes</taxon>
        <taxon>Chlorophyceae</taxon>
        <taxon>CS clade</taxon>
        <taxon>Chlamydomonadales</taxon>
        <taxon>Astrephomenaceae</taxon>
        <taxon>Astrephomene</taxon>
    </lineage>
</organism>
<dbReference type="AlphaFoldDB" id="A0AAD3DQD2"/>
<keyword evidence="4" id="KW-0408">Iron</keyword>
<feature type="region of interest" description="Disordered" evidence="5">
    <location>
        <begin position="392"/>
        <end position="411"/>
    </location>
</feature>
<dbReference type="GO" id="GO:0010436">
    <property type="term" value="F:carotenoid dioxygenase activity"/>
    <property type="evidence" value="ECO:0007669"/>
    <property type="project" value="TreeGrafter"/>
</dbReference>
<dbReference type="Proteomes" id="UP001054857">
    <property type="component" value="Unassembled WGS sequence"/>
</dbReference>
<dbReference type="GO" id="GO:0046872">
    <property type="term" value="F:metal ion binding"/>
    <property type="evidence" value="ECO:0007669"/>
    <property type="project" value="UniProtKB-KW"/>
</dbReference>
<name>A0AAD3DQD2_9CHLO</name>
<evidence type="ECO:0000256" key="1">
    <source>
        <dbReference type="ARBA" id="ARBA00001954"/>
    </source>
</evidence>
<comment type="cofactor">
    <cofactor evidence="1">
        <name>Fe(2+)</name>
        <dbReference type="ChEBI" id="CHEBI:29033"/>
    </cofactor>
</comment>
<evidence type="ECO:0000313" key="7">
    <source>
        <dbReference type="Proteomes" id="UP001054857"/>
    </source>
</evidence>
<sequence length="834" mass="86767">MSHSSVGTGLSSAYRHGYIVDGLHCARRPVVGFGTSAYLRRSRFIGVTPFAQWTPALSPAQNRTSTAPPPPLPPSLERAGDLPDRLLEDYLNVWSSQYTEYDYYVPPEAVYGSLPEDLKGTLFLVGPGLTEVYGTTVRHPSDADGMVCSLAFGGEGGRIFFRNRYVRTPSFVAEQALGRRITRGIHDRGAPTPVDHSAPTQSPQQQQQQQQRQHPHQRQPSQGVDRMRSPSLGQGQGYGKAGSTHVNSELWEGEEGAEERRYRERASSAAVTGGVAGLAARAQSASSSSAAASGPSASRAWPLRSMLDPLAMLGLPPLPPLSALFNPLDTSFRAPANANVVYWAGRLLAFTEGGSLPYELHKLSLETVGPYNAAGAMADIGRIVAGYKIAPAPPPPTSSTHTSTTARQRQPQQRLVLMGAAQSGPDVLLRWVELGEDGTPAAAAAPAAAGPAGSPAATATTSSTTSTSYRLPGAAAQGILDFWVTERHYVVVQAPLDFNPQRFATRATLGTASFVECFDWDPSRPSRVHLVPRAQAPPTATSSITVSTATSRGPAGASPSTAATSARKGEGSSGSSSMASSSTSGRKGTEIVWPSKGPEAIVIDVPPLLLTSSVDSYSLGQDGDVLILDGICQQGLTGSLGGTLDSRNVGDHRHQPKPELTRIVLDLSSRTATARVLSQRTAFAAATPTAAAIAAVISSSTTGTTAAVTVPASGSSSDGVVGGSSSSGNRYIYAATSATDAADGWAPPQAIVKLSIPTSYGIPAGKAAVATTGGGMLRGISAECLARRRGVGSEVWAPGDRVFVGPPVFVPKQQQQCKGRRAVHAAAATKAPSA</sequence>
<reference evidence="6 7" key="1">
    <citation type="journal article" date="2021" name="Sci. Rep.">
        <title>Genome sequencing of the multicellular alga Astrephomene provides insights into convergent evolution of germ-soma differentiation.</title>
        <authorList>
            <person name="Yamashita S."/>
            <person name="Yamamoto K."/>
            <person name="Matsuzaki R."/>
            <person name="Suzuki S."/>
            <person name="Yamaguchi H."/>
            <person name="Hirooka S."/>
            <person name="Minakuchi Y."/>
            <person name="Miyagishima S."/>
            <person name="Kawachi M."/>
            <person name="Toyoda A."/>
            <person name="Nozaki H."/>
        </authorList>
    </citation>
    <scope>NUCLEOTIDE SEQUENCE [LARGE SCALE GENOMIC DNA]</scope>
    <source>
        <strain evidence="6 7">NIES-4017</strain>
    </source>
</reference>
<evidence type="ECO:0000256" key="5">
    <source>
        <dbReference type="SAM" id="MobiDB-lite"/>
    </source>
</evidence>
<feature type="region of interest" description="Disordered" evidence="5">
    <location>
        <begin position="531"/>
        <end position="592"/>
    </location>
</feature>
<evidence type="ECO:0000256" key="2">
    <source>
        <dbReference type="ARBA" id="ARBA00006787"/>
    </source>
</evidence>
<comment type="similarity">
    <text evidence="2">Belongs to the carotenoid oxygenase family.</text>
</comment>
<dbReference type="InterPro" id="IPR004294">
    <property type="entry name" value="Carotenoid_Oase"/>
</dbReference>
<proteinExistence type="inferred from homology"/>
<dbReference type="PANTHER" id="PTHR10543">
    <property type="entry name" value="BETA-CAROTENE DIOXYGENASE"/>
    <property type="match status" value="1"/>
</dbReference>
<gene>
    <name evidence="6" type="ORF">Agub_g6387</name>
</gene>
<feature type="region of interest" description="Disordered" evidence="5">
    <location>
        <begin position="58"/>
        <end position="79"/>
    </location>
</feature>
<dbReference type="GO" id="GO:0016121">
    <property type="term" value="P:carotene catabolic process"/>
    <property type="evidence" value="ECO:0007669"/>
    <property type="project" value="TreeGrafter"/>
</dbReference>
<accession>A0AAD3DQD2</accession>
<dbReference type="Pfam" id="PF03055">
    <property type="entry name" value="RPE65"/>
    <property type="match status" value="1"/>
</dbReference>
<feature type="non-terminal residue" evidence="6">
    <location>
        <position position="834"/>
    </location>
</feature>